<evidence type="ECO:0000313" key="2">
    <source>
        <dbReference type="EMBL" id="PAB56473.1"/>
    </source>
</evidence>
<dbReference type="RefSeq" id="WP_087284513.1">
    <property type="nucleotide sequence ID" value="NZ_CP021703.1"/>
</dbReference>
<proteinExistence type="predicted"/>
<comment type="caution">
    <text evidence="2">The sequence shown here is derived from an EMBL/GenBank/DDBJ whole genome shotgun (WGS) entry which is preliminary data.</text>
</comment>
<dbReference type="Proteomes" id="UP000216008">
    <property type="component" value="Unassembled WGS sequence"/>
</dbReference>
<name>A0A1Y4I8K4_LACJH</name>
<organism evidence="2 3">
    <name type="scientific">Lactobacillus johnsonii</name>
    <dbReference type="NCBI Taxonomy" id="33959"/>
    <lineage>
        <taxon>Bacteria</taxon>
        <taxon>Bacillati</taxon>
        <taxon>Bacillota</taxon>
        <taxon>Bacilli</taxon>
        <taxon>Lactobacillales</taxon>
        <taxon>Lactobacillaceae</taxon>
        <taxon>Lactobacillus</taxon>
    </lineage>
</organism>
<evidence type="ECO:0000313" key="4">
    <source>
        <dbReference type="Proteomes" id="UP000216448"/>
    </source>
</evidence>
<dbReference type="EMBL" id="NIBB01000011">
    <property type="protein sequence ID" value="PAB53248.1"/>
    <property type="molecule type" value="Genomic_DNA"/>
</dbReference>
<evidence type="ECO:0000313" key="1">
    <source>
        <dbReference type="EMBL" id="PAB53248.1"/>
    </source>
</evidence>
<dbReference type="EMBL" id="NIBD01000010">
    <property type="protein sequence ID" value="PAB56473.1"/>
    <property type="molecule type" value="Genomic_DNA"/>
</dbReference>
<evidence type="ECO:0008006" key="5">
    <source>
        <dbReference type="Google" id="ProtNLM"/>
    </source>
</evidence>
<evidence type="ECO:0000313" key="3">
    <source>
        <dbReference type="Proteomes" id="UP000216008"/>
    </source>
</evidence>
<sequence length="106" mass="12270">MEDKDTQEYISLLEAFKLSLADNKSPEKIQVIEQINKTITNLKTGKYHAVALTSELFNVVSLVENSMALNEFKLNNFQGEIWNKLRNSVYARYTQDKNALDFIHWG</sequence>
<dbReference type="AlphaFoldDB" id="A0A1Y4I8K4"/>
<accession>A0A1Y4I8K4</accession>
<protein>
    <recommendedName>
        <fullName evidence="5">Bacteriocin immunity protein</fullName>
    </recommendedName>
</protein>
<gene>
    <name evidence="1" type="ORF">A3P64_02710</name>
    <name evidence="2" type="ORF">A3Q24_02335</name>
</gene>
<reference evidence="3 4" key="1">
    <citation type="submission" date="2017-05" db="EMBL/GenBank/DDBJ databases">
        <title>Lactobacillus johnsonii from commercial turkeys.</title>
        <authorList>
            <person name="Johnson T.J."/>
            <person name="Youmans B."/>
        </authorList>
    </citation>
    <scope>NUCLEOTIDE SEQUENCE [LARGE SCALE GENOMIC DNA]</scope>
    <source>
        <strain evidence="2 3">UMNLJ114</strain>
        <strain evidence="1 4">UMNLJ54</strain>
    </source>
</reference>
<dbReference type="Proteomes" id="UP000216448">
    <property type="component" value="Unassembled WGS sequence"/>
</dbReference>